<dbReference type="RefSeq" id="WP_413260630.1">
    <property type="nucleotide sequence ID" value="NZ_JBHFNS010000094.1"/>
</dbReference>
<gene>
    <name evidence="1" type="ORF">ACE1B6_28200</name>
</gene>
<protein>
    <submittedName>
        <fullName evidence="1">Uncharacterized protein</fullName>
    </submittedName>
</protein>
<sequence length="83" mass="9669">MRRIATRLLAELKDEQAWQVRFESTTDEQCDRLAVKVRQEITEEAFETMVDRLTDEFAKSVGENVPLLSDYAINCEGIYEEHS</sequence>
<proteinExistence type="predicted"/>
<keyword evidence="2" id="KW-1185">Reference proteome</keyword>
<accession>A0ABV4YKX8</accession>
<evidence type="ECO:0000313" key="2">
    <source>
        <dbReference type="Proteomes" id="UP001576776"/>
    </source>
</evidence>
<name>A0ABV4YKX8_9CYAN</name>
<dbReference type="EMBL" id="JBHFNS010000094">
    <property type="protein sequence ID" value="MFB2939151.1"/>
    <property type="molecule type" value="Genomic_DNA"/>
</dbReference>
<comment type="caution">
    <text evidence="1">The sequence shown here is derived from an EMBL/GenBank/DDBJ whole genome shotgun (WGS) entry which is preliminary data.</text>
</comment>
<evidence type="ECO:0000313" key="1">
    <source>
        <dbReference type="EMBL" id="MFB2939151.1"/>
    </source>
</evidence>
<dbReference type="Proteomes" id="UP001576776">
    <property type="component" value="Unassembled WGS sequence"/>
</dbReference>
<reference evidence="1 2" key="1">
    <citation type="submission" date="2024-09" db="EMBL/GenBank/DDBJ databases">
        <title>Floridaenema gen nov. (Aerosakkonemataceae, Aerosakkonematales ord. nov., Cyanobacteria) from benthic tropical and subtropical fresh waters, with the description of four new species.</title>
        <authorList>
            <person name="Moretto J.A."/>
            <person name="Berthold D.E."/>
            <person name="Lefler F.W."/>
            <person name="Huang I.-S."/>
            <person name="Laughinghouse H. IV."/>
        </authorList>
    </citation>
    <scope>NUCLEOTIDE SEQUENCE [LARGE SCALE GENOMIC DNA]</scope>
    <source>
        <strain evidence="1 2">BLCC-F154</strain>
    </source>
</reference>
<organism evidence="1 2">
    <name type="scientific">Floridaenema fluviatile BLCC-F154</name>
    <dbReference type="NCBI Taxonomy" id="3153640"/>
    <lineage>
        <taxon>Bacteria</taxon>
        <taxon>Bacillati</taxon>
        <taxon>Cyanobacteriota</taxon>
        <taxon>Cyanophyceae</taxon>
        <taxon>Oscillatoriophycideae</taxon>
        <taxon>Aerosakkonematales</taxon>
        <taxon>Aerosakkonemataceae</taxon>
        <taxon>Floridanema</taxon>
        <taxon>Floridanema fluviatile</taxon>
    </lineage>
</organism>